<evidence type="ECO:0000256" key="8">
    <source>
        <dbReference type="SAM" id="Phobius"/>
    </source>
</evidence>
<keyword evidence="3 8" id="KW-0812">Transmembrane</keyword>
<reference evidence="9" key="2">
    <citation type="journal article" date="2020" name="Biotechnol. Bioeng.">
        <title>Chromosome-scale scaffolds for the Chinese hamster reference genome assembly to facilitate the study of the CHO epigenome.</title>
        <authorList>
            <person name="Hilliard W."/>
            <person name="MacDonald M."/>
            <person name="Lee K.H."/>
        </authorList>
    </citation>
    <scope>NUCLEOTIDE SEQUENCE [LARGE SCALE GENOMIC DNA]</scope>
    <source>
        <strain evidence="9">17A/GY</strain>
    </source>
</reference>
<protein>
    <submittedName>
        <fullName evidence="10">Interferon-induced transmembrane protein 5</fullName>
    </submittedName>
</protein>
<dbReference type="InterPro" id="IPR051517">
    <property type="entry name" value="IFITM_antiviral_protein"/>
</dbReference>
<dbReference type="PANTHER" id="PTHR13999">
    <property type="entry name" value="INTERFERON INDUCIBLE TRANSMEMBRANE PROTEIN"/>
    <property type="match status" value="1"/>
</dbReference>
<comment type="subcellular location">
    <subcellularLocation>
        <location evidence="1">Membrane</location>
    </subcellularLocation>
</comment>
<reference evidence="10" key="3">
    <citation type="submission" date="2025-08" db="UniProtKB">
        <authorList>
            <consortium name="RefSeq"/>
        </authorList>
    </citation>
    <scope>IDENTIFICATION</scope>
    <source>
        <strain evidence="10">17A/GY</strain>
        <tissue evidence="10">Liver</tissue>
    </source>
</reference>
<dbReference type="GO" id="GO:0030282">
    <property type="term" value="P:bone mineralization"/>
    <property type="evidence" value="ECO:0007669"/>
    <property type="project" value="TreeGrafter"/>
</dbReference>
<dbReference type="Pfam" id="PF04505">
    <property type="entry name" value="CD225"/>
    <property type="match status" value="1"/>
</dbReference>
<evidence type="ECO:0000313" key="10">
    <source>
        <dbReference type="RefSeq" id="XP_027264828.1"/>
    </source>
</evidence>
<dbReference type="RefSeq" id="XP_003512958.2">
    <property type="nucleotide sequence ID" value="XM_003512910.5"/>
</dbReference>
<dbReference type="GO" id="GO:0005886">
    <property type="term" value="C:plasma membrane"/>
    <property type="evidence" value="ECO:0007669"/>
    <property type="project" value="TreeGrafter"/>
</dbReference>
<evidence type="ECO:0000313" key="9">
    <source>
        <dbReference type="Proteomes" id="UP001108280"/>
    </source>
</evidence>
<evidence type="ECO:0000256" key="3">
    <source>
        <dbReference type="ARBA" id="ARBA00022692"/>
    </source>
</evidence>
<organism evidence="9 10">
    <name type="scientific">Cricetulus griseus</name>
    <name type="common">Chinese hamster</name>
    <name type="synonym">Cricetulus barabensis griseus</name>
    <dbReference type="NCBI Taxonomy" id="10029"/>
    <lineage>
        <taxon>Eukaryota</taxon>
        <taxon>Metazoa</taxon>
        <taxon>Chordata</taxon>
        <taxon>Craniata</taxon>
        <taxon>Vertebrata</taxon>
        <taxon>Euteleostomi</taxon>
        <taxon>Mammalia</taxon>
        <taxon>Eutheria</taxon>
        <taxon>Euarchontoglires</taxon>
        <taxon>Glires</taxon>
        <taxon>Rodentia</taxon>
        <taxon>Myomorpha</taxon>
        <taxon>Muroidea</taxon>
        <taxon>Cricetidae</taxon>
        <taxon>Cricetinae</taxon>
        <taxon>Cricetulus</taxon>
    </lineage>
</organism>
<accession>A0A9J7FTT3</accession>
<comment type="similarity">
    <text evidence="2">Belongs to the CD225/Dispanin family.</text>
</comment>
<evidence type="ECO:0000256" key="6">
    <source>
        <dbReference type="ARBA" id="ARBA00023139"/>
    </source>
</evidence>
<keyword evidence="4 8" id="KW-1133">Transmembrane helix</keyword>
<keyword evidence="7" id="KW-0449">Lipoprotein</keyword>
<evidence type="ECO:0000256" key="1">
    <source>
        <dbReference type="ARBA" id="ARBA00004370"/>
    </source>
</evidence>
<dbReference type="PANTHER" id="PTHR13999:SF10">
    <property type="entry name" value="INTERFERON-INDUCED TRANSMEMBRANE PROTEIN 5"/>
    <property type="match status" value="1"/>
</dbReference>
<dbReference type="OrthoDB" id="9882660at2759"/>
<evidence type="ECO:0000256" key="2">
    <source>
        <dbReference type="ARBA" id="ARBA00006843"/>
    </source>
</evidence>
<gene>
    <name evidence="10" type="primary">Ifitm5</name>
</gene>
<proteinExistence type="inferred from homology"/>
<dbReference type="GO" id="GO:0060349">
    <property type="term" value="P:bone morphogenesis"/>
    <property type="evidence" value="ECO:0007669"/>
    <property type="project" value="TreeGrafter"/>
</dbReference>
<dbReference type="CTD" id="387733"/>
<keyword evidence="5 8" id="KW-0472">Membrane</keyword>
<dbReference type="RefSeq" id="XP_027264828.1">
    <property type="nucleotide sequence ID" value="XM_027409027.2"/>
</dbReference>
<evidence type="ECO:0000256" key="5">
    <source>
        <dbReference type="ARBA" id="ARBA00023136"/>
    </source>
</evidence>
<dbReference type="GeneID" id="100756384"/>
<dbReference type="InterPro" id="IPR007593">
    <property type="entry name" value="CD225/Dispanin_fam"/>
</dbReference>
<keyword evidence="6" id="KW-0564">Palmitate</keyword>
<evidence type="ECO:0000256" key="4">
    <source>
        <dbReference type="ARBA" id="ARBA00022989"/>
    </source>
</evidence>
<evidence type="ECO:0000256" key="7">
    <source>
        <dbReference type="ARBA" id="ARBA00023288"/>
    </source>
</evidence>
<dbReference type="KEGG" id="cge:100756384"/>
<sequence>MSIQPQGPPCNCLQPVTWSSLLRLQGGFGGWSAATAHVEDTALEPMDTSYPREDPRALSSRKANDAAHMAVSMRTPGPTPRDHLLWSVFSTIYLNLCCLGFLALVHSVKARDQKIAGDLEAARQYGSKAKCYNILAAMWTLVPPLLLLGLVVTGALHLSRLAKDSAAFFTTKFDDEDYN</sequence>
<name>A0A9J7FTT3_CRIGR</name>
<dbReference type="AlphaFoldDB" id="A0A9J7FTT3"/>
<feature type="transmembrane region" description="Helical" evidence="8">
    <location>
        <begin position="132"/>
        <end position="156"/>
    </location>
</feature>
<reference evidence="9" key="1">
    <citation type="journal article" date="2018" name="Biotechnol. Bioeng.">
        <title>A reference genome of the Chinese hamster based on a hybrid assembly strategy.</title>
        <authorList>
            <person name="Rupp O."/>
            <person name="MacDonald M.L."/>
            <person name="Li S."/>
            <person name="Dhiman H."/>
            <person name="Polson S."/>
            <person name="Griep S."/>
            <person name="Heffner K."/>
            <person name="Hernandez I."/>
            <person name="Brinkrolf K."/>
            <person name="Jadhav V."/>
            <person name="Samoudi M."/>
            <person name="Hao H."/>
            <person name="Kingham B."/>
            <person name="Goesmann A."/>
            <person name="Betenbaugh M.J."/>
            <person name="Lewis N.E."/>
            <person name="Borth N."/>
            <person name="Lee K.H."/>
        </authorList>
    </citation>
    <scope>NUCLEOTIDE SEQUENCE [LARGE SCALE GENOMIC DNA]</scope>
    <source>
        <strain evidence="9">17A/GY</strain>
    </source>
</reference>
<feature type="transmembrane region" description="Helical" evidence="8">
    <location>
        <begin position="84"/>
        <end position="105"/>
    </location>
</feature>
<keyword evidence="9" id="KW-1185">Reference proteome</keyword>
<dbReference type="Proteomes" id="UP001108280">
    <property type="component" value="Chromosome 3"/>
</dbReference>